<dbReference type="PROSITE" id="PS51848">
    <property type="entry name" value="BMERB"/>
    <property type="match status" value="1"/>
</dbReference>
<gene>
    <name evidence="9" type="ORF">OFUS_LOCUS16938</name>
</gene>
<evidence type="ECO:0000256" key="1">
    <source>
        <dbReference type="ARBA" id="ARBA00004177"/>
    </source>
</evidence>
<feature type="region of interest" description="Disordered" evidence="5">
    <location>
        <begin position="574"/>
        <end position="738"/>
    </location>
</feature>
<evidence type="ECO:0000256" key="3">
    <source>
        <dbReference type="ARBA" id="ARBA00022753"/>
    </source>
</evidence>
<feature type="compositionally biased region" description="Basic and acidic residues" evidence="5">
    <location>
        <begin position="588"/>
        <end position="631"/>
    </location>
</feature>
<evidence type="ECO:0000313" key="10">
    <source>
        <dbReference type="Proteomes" id="UP000749559"/>
    </source>
</evidence>
<sequence length="1207" mass="135834">MGVWKRLQRVGKRATKFQFTASYQELMVEATKKWQPNKLIVVWTRRSRRKATDAHSWEPTITNPYKGTVMWPVPENVEITVTLFRDPREEEYEDKEWTFVIEDQNKQGRRKVIASKSINMKDFASAIPTQHPVKINLKPTSKKVVSATLELTLHCMFIKEGKATDEDMQSVASLMSIGKQSDIGNLDEFDDEDDDNAAKMSELTSKLKALENDLHSDEDVPLPQSNTASSAGRFSKIDAKKNKARSATLPVLMKGSNPFEKFKSKDKSSKQSKDDSKIGVSANPFDEEELPEKSSQPLFEKVQKGAAQSRPIYEGTPPSTPPHLKKTFAQPQELTPPSEKKLPMAVTEPDKRSKSRSPYRDPSPDFKPPAEKPNLEPLSLEQQKPTPVRKVGITPTQDLLDWCKEVTQGHKGVKVTNMTTSWRNGLAFCAVIHYFRPELINFESLSPHDVKGNCKKAFDAAATLGIPKVLEPSDMVLQSVPDKLSVMTYLYQIRAYFTGQTLEIQQIGLNASESMYTVGDHEDDDEVEARITKEMYGEEEHEPEEVSVLNSIASSQGGDSGDEATMNISELNSYHEQRLKSQRGSSSPEKDSNSNTDVELRKDKRRSNIIEKRLSKPSTKENGTKRGESPRKQGVVNSSPPSSNRSSKSPSPEKPPLMTRKQLMNPFDSDDECEMTAPPPQKSSLSNRHSLPPEISMDSRASPEKGQSRKDSRNEEKKTRKEEKSKSGTELLALLDQASLDRVINYLEHKSTGNRYIKQAFSLVDKVKRKLPVIPGFSPEPEPPLIINVAPPKKSPSPPQRMTSSQSSSNTSSTSSSPTKEVMRRKLGNAGNGTEGDGQNKRASRHEELKERARILLEQARKDAASSQGGHQVPPQPTRPAARKTKSYSSGMNTATLSQEERQKQLRDRARKLISEARAGIGKPEPTEMIQKATDPDSKEGSPSKTDAQLKKIVLNRPNMASNLASAASSSNEDDGSPSPASLRGSPHKKMIVPGRVSLESFDEFCDPALQRNSSKDDLNSGGEEEYENDEDIFLYDENDEELMSTSEYVLGEMAALEREQKQIDDRAAYLESALRKVMDDGAKKEEEERLMQEWFLLVNKKNALIRRQMQLNIIEKEDDLERRFELLNRELRAMMSIEDWQKTEAQKRRETLLLEELVLIVNKRDELVQQLDSQENAIEEDEVIERDVHEKSHNLSKKDEKSCCIQ</sequence>
<dbReference type="Pfam" id="PF10358">
    <property type="entry name" value="NT-C2"/>
    <property type="match status" value="1"/>
</dbReference>
<protein>
    <recommendedName>
        <fullName evidence="11">EH domain-binding protein 1</fullName>
    </recommendedName>
</protein>
<name>A0A8S4PG74_OWEFU</name>
<keyword evidence="2" id="KW-0597">Phosphoprotein</keyword>
<feature type="compositionally biased region" description="Basic and acidic residues" evidence="5">
    <location>
        <begin position="701"/>
        <end position="727"/>
    </location>
</feature>
<dbReference type="Pfam" id="PF12130">
    <property type="entry name" value="bMERB_dom"/>
    <property type="match status" value="1"/>
</dbReference>
<feature type="compositionally biased region" description="Basic and acidic residues" evidence="5">
    <location>
        <begin position="338"/>
        <end position="374"/>
    </location>
</feature>
<keyword evidence="3" id="KW-0967">Endosome</keyword>
<dbReference type="InterPro" id="IPR022735">
    <property type="entry name" value="bMERB_dom"/>
</dbReference>
<feature type="compositionally biased region" description="Basic and acidic residues" evidence="5">
    <location>
        <begin position="899"/>
        <end position="915"/>
    </location>
</feature>
<dbReference type="EMBL" id="CAIIXF020000008">
    <property type="protein sequence ID" value="CAH1791899.1"/>
    <property type="molecule type" value="Genomic_DNA"/>
</dbReference>
<dbReference type="InterPro" id="IPR001715">
    <property type="entry name" value="CH_dom"/>
</dbReference>
<accession>A0A8S4PG74</accession>
<dbReference type="InterPro" id="IPR050540">
    <property type="entry name" value="F-actin_Monoox_Mical"/>
</dbReference>
<organism evidence="9 10">
    <name type="scientific">Owenia fusiformis</name>
    <name type="common">Polychaete worm</name>
    <dbReference type="NCBI Taxonomy" id="6347"/>
    <lineage>
        <taxon>Eukaryota</taxon>
        <taxon>Metazoa</taxon>
        <taxon>Spiralia</taxon>
        <taxon>Lophotrochozoa</taxon>
        <taxon>Annelida</taxon>
        <taxon>Polychaeta</taxon>
        <taxon>Sedentaria</taxon>
        <taxon>Canalipalpata</taxon>
        <taxon>Sabellida</taxon>
        <taxon>Oweniida</taxon>
        <taxon>Oweniidae</taxon>
        <taxon>Owenia</taxon>
    </lineage>
</organism>
<feature type="region of interest" description="Disordered" evidence="5">
    <location>
        <begin position="215"/>
        <end position="390"/>
    </location>
</feature>
<dbReference type="SMART" id="SM01203">
    <property type="entry name" value="DUF3585"/>
    <property type="match status" value="1"/>
</dbReference>
<feature type="compositionally biased region" description="Low complexity" evidence="5">
    <location>
        <begin position="800"/>
        <end position="819"/>
    </location>
</feature>
<comment type="caution">
    <text evidence="9">The sequence shown here is derived from an EMBL/GenBank/DDBJ whole genome shotgun (WGS) entry which is preliminary data.</text>
</comment>
<feature type="region of interest" description="Disordered" evidence="5">
    <location>
        <begin position="774"/>
        <end position="848"/>
    </location>
</feature>
<comment type="subcellular location">
    <subcellularLocation>
        <location evidence="1">Endosome</location>
    </subcellularLocation>
</comment>
<feature type="compositionally biased region" description="Low complexity" evidence="5">
    <location>
        <begin position="637"/>
        <end position="650"/>
    </location>
</feature>
<dbReference type="Proteomes" id="UP000749559">
    <property type="component" value="Unassembled WGS sequence"/>
</dbReference>
<evidence type="ECO:0000256" key="2">
    <source>
        <dbReference type="ARBA" id="ARBA00022553"/>
    </source>
</evidence>
<dbReference type="InterPro" id="IPR019448">
    <property type="entry name" value="NT-C2"/>
</dbReference>
<evidence type="ECO:0000256" key="5">
    <source>
        <dbReference type="SAM" id="MobiDB-lite"/>
    </source>
</evidence>
<keyword evidence="10" id="KW-1185">Reference proteome</keyword>
<evidence type="ECO:0000259" key="8">
    <source>
        <dbReference type="PROSITE" id="PS51848"/>
    </source>
</evidence>
<feature type="region of interest" description="Disordered" evidence="5">
    <location>
        <begin position="861"/>
        <end position="948"/>
    </location>
</feature>
<dbReference type="SUPFAM" id="SSF47576">
    <property type="entry name" value="Calponin-homology domain, CH-domain"/>
    <property type="match status" value="1"/>
</dbReference>
<dbReference type="PANTHER" id="PTHR23167:SF46">
    <property type="entry name" value="EPS15 HOMOLOGY DOMAIN CONTAINING PROTEIN-BINDING PROTEIN 1, ISOFORM F"/>
    <property type="match status" value="1"/>
</dbReference>
<feature type="domain" description="BMERB" evidence="8">
    <location>
        <begin position="1037"/>
        <end position="1188"/>
    </location>
</feature>
<keyword evidence="4" id="KW-0175">Coiled coil</keyword>
<feature type="compositionally biased region" description="Basic and acidic residues" evidence="5">
    <location>
        <begin position="260"/>
        <end position="277"/>
    </location>
</feature>
<evidence type="ECO:0000259" key="6">
    <source>
        <dbReference type="PROSITE" id="PS50021"/>
    </source>
</evidence>
<dbReference type="OrthoDB" id="5972258at2759"/>
<evidence type="ECO:0000256" key="4">
    <source>
        <dbReference type="ARBA" id="ARBA00023054"/>
    </source>
</evidence>
<evidence type="ECO:0000259" key="7">
    <source>
        <dbReference type="PROSITE" id="PS51840"/>
    </source>
</evidence>
<dbReference type="SMART" id="SM00033">
    <property type="entry name" value="CH"/>
    <property type="match status" value="1"/>
</dbReference>
<reference evidence="9" key="1">
    <citation type="submission" date="2022-03" db="EMBL/GenBank/DDBJ databases">
        <authorList>
            <person name="Martin C."/>
        </authorList>
    </citation>
    <scope>NUCLEOTIDE SEQUENCE</scope>
</reference>
<proteinExistence type="predicted"/>
<feature type="region of interest" description="Disordered" evidence="5">
    <location>
        <begin position="963"/>
        <end position="989"/>
    </location>
</feature>
<feature type="compositionally biased region" description="Polar residues" evidence="5">
    <location>
        <begin position="223"/>
        <end position="232"/>
    </location>
</feature>
<feature type="domain" description="Calponin-homology (CH)" evidence="6">
    <location>
        <begin position="393"/>
        <end position="498"/>
    </location>
</feature>
<dbReference type="InterPro" id="IPR036872">
    <property type="entry name" value="CH_dom_sf"/>
</dbReference>
<evidence type="ECO:0008006" key="11">
    <source>
        <dbReference type="Google" id="ProtNLM"/>
    </source>
</evidence>
<dbReference type="AlphaFoldDB" id="A0A8S4PG74"/>
<feature type="region of interest" description="Disordered" evidence="5">
    <location>
        <begin position="1009"/>
        <end position="1028"/>
    </location>
</feature>
<dbReference type="Pfam" id="PF00307">
    <property type="entry name" value="CH"/>
    <property type="match status" value="1"/>
</dbReference>
<feature type="domain" description="C2 NT-type" evidence="7">
    <location>
        <begin position="7"/>
        <end position="157"/>
    </location>
</feature>
<dbReference type="PROSITE" id="PS50021">
    <property type="entry name" value="CH"/>
    <property type="match status" value="1"/>
</dbReference>
<dbReference type="FunFam" id="1.10.418.10:FF:000023">
    <property type="entry name" value="EH domain-binding protein 1 isoform X1"/>
    <property type="match status" value="1"/>
</dbReference>
<feature type="compositionally biased region" description="Polar residues" evidence="5">
    <location>
        <begin position="887"/>
        <end position="898"/>
    </location>
</feature>
<dbReference type="PANTHER" id="PTHR23167">
    <property type="entry name" value="CALPONIN HOMOLOGY DOMAIN-CONTAINING PROTEIN DDB_G0272472-RELATED"/>
    <property type="match status" value="1"/>
</dbReference>
<dbReference type="PROSITE" id="PS51840">
    <property type="entry name" value="C2_NT"/>
    <property type="match status" value="1"/>
</dbReference>
<dbReference type="GO" id="GO:0005768">
    <property type="term" value="C:endosome"/>
    <property type="evidence" value="ECO:0007669"/>
    <property type="project" value="UniProtKB-SubCell"/>
</dbReference>
<dbReference type="Gene3D" id="1.10.418.10">
    <property type="entry name" value="Calponin-like domain"/>
    <property type="match status" value="1"/>
</dbReference>
<evidence type="ECO:0000313" key="9">
    <source>
        <dbReference type="EMBL" id="CAH1791899.1"/>
    </source>
</evidence>